<accession>A0A0F5K1P5</accession>
<dbReference type="AlphaFoldDB" id="A0A0F5K1P5"/>
<dbReference type="InterPro" id="IPR000073">
    <property type="entry name" value="AB_hydrolase_1"/>
</dbReference>
<evidence type="ECO:0000313" key="4">
    <source>
        <dbReference type="Proteomes" id="UP000033618"/>
    </source>
</evidence>
<dbReference type="EMBL" id="LAQU01000006">
    <property type="protein sequence ID" value="KKB64021.1"/>
    <property type="molecule type" value="Genomic_DNA"/>
</dbReference>
<dbReference type="Proteomes" id="UP000033618">
    <property type="component" value="Unassembled WGS sequence"/>
</dbReference>
<dbReference type="STRING" id="28092.WM40_08060"/>
<dbReference type="InterPro" id="IPR050266">
    <property type="entry name" value="AB_hydrolase_sf"/>
</dbReference>
<protein>
    <recommendedName>
        <fullName evidence="2">AB hydrolase-1 domain-containing protein</fullName>
    </recommendedName>
</protein>
<evidence type="ECO:0000313" key="3">
    <source>
        <dbReference type="EMBL" id="KKB64021.1"/>
    </source>
</evidence>
<sequence length="307" mass="32776">MSAATPRTGTILCAGTRGPHRMAYVEWGDPHNPRVLLCVHGLSRTGRDFDVLAARLAQTHRVICPDVVGRGKSDWLSDPAGYVLPQYVGDMLALFAQLHLTRIDYLGTSMGGLIGMLLAAMPITPIQRMVINDVGPHLEPSSLIRLRAYLDEVAARGGTVAPMFKSAQEGVDYITAHSAGFGAHTPEQWRALNAPMLKRVYDDGGAVVGYALRADPGIAEAFRMAASLDAAALDAAEAGMWHAFESIRCPTLIVRGGDSDLFSAQTLERMLACGARFSSATVPGVGHAPTFVDPAQTVLVTQFLHAS</sequence>
<keyword evidence="1" id="KW-0378">Hydrolase</keyword>
<dbReference type="Gene3D" id="3.40.50.1820">
    <property type="entry name" value="alpha/beta hydrolase"/>
    <property type="match status" value="1"/>
</dbReference>
<name>A0A0F5K1P5_9BURK</name>
<dbReference type="PANTHER" id="PTHR43798">
    <property type="entry name" value="MONOACYLGLYCEROL LIPASE"/>
    <property type="match status" value="1"/>
</dbReference>
<evidence type="ECO:0000259" key="2">
    <source>
        <dbReference type="Pfam" id="PF12697"/>
    </source>
</evidence>
<gene>
    <name evidence="3" type="ORF">WM40_08060</name>
</gene>
<evidence type="ECO:0000256" key="1">
    <source>
        <dbReference type="ARBA" id="ARBA00022801"/>
    </source>
</evidence>
<dbReference type="PATRIC" id="fig|28092.6.peg.1910"/>
<dbReference type="InterPro" id="IPR029058">
    <property type="entry name" value="AB_hydrolase_fold"/>
</dbReference>
<keyword evidence="4" id="KW-1185">Reference proteome</keyword>
<reference evidence="3 4" key="1">
    <citation type="submission" date="2015-03" db="EMBL/GenBank/DDBJ databases">
        <title>Draft Genome Sequence of Burkholderia andropogonis type strain ICMP2807, isolated from Sorghum bicolor.</title>
        <authorList>
            <person name="Lopes-Santos L."/>
            <person name="Castro D.B."/>
            <person name="Ottoboni L.M."/>
            <person name="Park D."/>
            <person name="Weirc B.S."/>
            <person name="Destefano S.A."/>
        </authorList>
    </citation>
    <scope>NUCLEOTIDE SEQUENCE [LARGE SCALE GENOMIC DNA]</scope>
    <source>
        <strain evidence="3 4">ICMP2807</strain>
    </source>
</reference>
<dbReference type="RefSeq" id="WP_046152621.1">
    <property type="nucleotide sequence ID" value="NZ_CADFGU010000002.1"/>
</dbReference>
<dbReference type="GO" id="GO:0016787">
    <property type="term" value="F:hydrolase activity"/>
    <property type="evidence" value="ECO:0007669"/>
    <property type="project" value="UniProtKB-KW"/>
</dbReference>
<proteinExistence type="predicted"/>
<feature type="domain" description="AB hydrolase-1" evidence="2">
    <location>
        <begin position="36"/>
        <end position="297"/>
    </location>
</feature>
<dbReference type="GO" id="GO:0016020">
    <property type="term" value="C:membrane"/>
    <property type="evidence" value="ECO:0007669"/>
    <property type="project" value="TreeGrafter"/>
</dbReference>
<comment type="caution">
    <text evidence="3">The sequence shown here is derived from an EMBL/GenBank/DDBJ whole genome shotgun (WGS) entry which is preliminary data.</text>
</comment>
<dbReference type="PANTHER" id="PTHR43798:SF31">
    <property type="entry name" value="AB HYDROLASE SUPERFAMILY PROTEIN YCLE"/>
    <property type="match status" value="1"/>
</dbReference>
<organism evidence="3 4">
    <name type="scientific">Robbsia andropogonis</name>
    <dbReference type="NCBI Taxonomy" id="28092"/>
    <lineage>
        <taxon>Bacteria</taxon>
        <taxon>Pseudomonadati</taxon>
        <taxon>Pseudomonadota</taxon>
        <taxon>Betaproteobacteria</taxon>
        <taxon>Burkholderiales</taxon>
        <taxon>Burkholderiaceae</taxon>
        <taxon>Robbsia</taxon>
    </lineage>
</organism>
<dbReference type="OrthoDB" id="8543939at2"/>
<dbReference type="SUPFAM" id="SSF53474">
    <property type="entry name" value="alpha/beta-Hydrolases"/>
    <property type="match status" value="1"/>
</dbReference>
<dbReference type="Pfam" id="PF12697">
    <property type="entry name" value="Abhydrolase_6"/>
    <property type="match status" value="1"/>
</dbReference>